<dbReference type="InterPro" id="IPR032818">
    <property type="entry name" value="DedA-like"/>
</dbReference>
<evidence type="ECO:0000256" key="1">
    <source>
        <dbReference type="ARBA" id="ARBA00004651"/>
    </source>
</evidence>
<comment type="caution">
    <text evidence="9">The sequence shown here is derived from an EMBL/GenBank/DDBJ whole genome shotgun (WGS) entry which is preliminary data.</text>
</comment>
<evidence type="ECO:0000256" key="5">
    <source>
        <dbReference type="ARBA" id="ARBA00022989"/>
    </source>
</evidence>
<name>Q0YSF1_9CHLB</name>
<dbReference type="PANTHER" id="PTHR30353">
    <property type="entry name" value="INNER MEMBRANE PROTEIN DEDA-RELATED"/>
    <property type="match status" value="1"/>
</dbReference>
<dbReference type="EMBL" id="AASE01000006">
    <property type="protein sequence ID" value="EAT59248.1"/>
    <property type="molecule type" value="Genomic_DNA"/>
</dbReference>
<gene>
    <name evidence="9" type="ORF">CferDRAFT_1255</name>
</gene>
<evidence type="ECO:0000256" key="3">
    <source>
        <dbReference type="ARBA" id="ARBA00022475"/>
    </source>
</evidence>
<evidence type="ECO:0000256" key="4">
    <source>
        <dbReference type="ARBA" id="ARBA00022692"/>
    </source>
</evidence>
<keyword evidence="6" id="KW-0472">Membrane</keyword>
<evidence type="ECO:0000256" key="7">
    <source>
        <dbReference type="RuleBase" id="RU367016"/>
    </source>
</evidence>
<keyword evidence="3 7" id="KW-1003">Cell membrane</keyword>
<dbReference type="InterPro" id="IPR058127">
    <property type="entry name" value="DedA"/>
</dbReference>
<keyword evidence="4" id="KW-0812">Transmembrane</keyword>
<evidence type="ECO:0000259" key="8">
    <source>
        <dbReference type="Pfam" id="PF09335"/>
    </source>
</evidence>
<sequence>MDNSLGGSVAFLIDFILHIDLHLKLLAAQYGIWLYAILFVIIFCETGLVVTPFLPGDSLLFAAGSLAAIPGSSLDPHLLFLVFFVAAVLGDTLNYAIGHKLGPKVFNYKRSRFFNPEHLIRTNDFFDRYGGKTIIIARFIPIIRTFAPFVAGIGTMTYSRFILFNITGALLWVALFSYSGYYFGQLPFVQENFKLLILAIIAISVLPPVIEYLKHRFARRKSRD</sequence>
<reference evidence="9 10" key="1">
    <citation type="submission" date="2006-07" db="EMBL/GenBank/DDBJ databases">
        <title>Annotation of the draft genome assembly of Chlorobium ferroxidans DSM 13031.</title>
        <authorList>
            <consortium name="US DOE Joint Genome Institute (JGI-ORNL)"/>
            <person name="Larimer F."/>
            <person name="Land M."/>
            <person name="Hauser L."/>
        </authorList>
    </citation>
    <scope>NUCLEOTIDE SEQUENCE [LARGE SCALE GENOMIC DNA]</scope>
    <source>
        <strain evidence="9 10">DSM 13031</strain>
    </source>
</reference>
<feature type="domain" description="VTT" evidence="8">
    <location>
        <begin position="54"/>
        <end position="181"/>
    </location>
</feature>
<dbReference type="PANTHER" id="PTHR30353:SF0">
    <property type="entry name" value="TRANSMEMBRANE PROTEIN"/>
    <property type="match status" value="1"/>
</dbReference>
<comment type="similarity">
    <text evidence="2 7">Belongs to the DedA family.</text>
</comment>
<dbReference type="Pfam" id="PF09335">
    <property type="entry name" value="VTT_dom"/>
    <property type="match status" value="1"/>
</dbReference>
<dbReference type="NCBIfam" id="NF008102">
    <property type="entry name" value="PRK10847.1"/>
    <property type="match status" value="1"/>
</dbReference>
<dbReference type="OrthoDB" id="9813426at2"/>
<dbReference type="AlphaFoldDB" id="Q0YSF1"/>
<organism evidence="9 10">
    <name type="scientific">Chlorobium ferrooxidans DSM 13031</name>
    <dbReference type="NCBI Taxonomy" id="377431"/>
    <lineage>
        <taxon>Bacteria</taxon>
        <taxon>Pseudomonadati</taxon>
        <taxon>Chlorobiota</taxon>
        <taxon>Chlorobiia</taxon>
        <taxon>Chlorobiales</taxon>
        <taxon>Chlorobiaceae</taxon>
        <taxon>Chlorobium/Pelodictyon group</taxon>
        <taxon>Chlorobium</taxon>
    </lineage>
</organism>
<dbReference type="Proteomes" id="UP000004162">
    <property type="component" value="Unassembled WGS sequence"/>
</dbReference>
<protein>
    <submittedName>
        <fullName evidence="9">DedA</fullName>
    </submittedName>
</protein>
<dbReference type="RefSeq" id="WP_006366104.1">
    <property type="nucleotide sequence ID" value="NZ_AASE01000006.1"/>
</dbReference>
<keyword evidence="5" id="KW-1133">Transmembrane helix</keyword>
<proteinExistence type="inferred from homology"/>
<accession>Q0YSF1</accession>
<comment type="subcellular location">
    <subcellularLocation>
        <location evidence="1 7">Cell membrane</location>
        <topology evidence="1 7">Multi-pass membrane protein</topology>
    </subcellularLocation>
</comment>
<dbReference type="InterPro" id="IPR032816">
    <property type="entry name" value="VTT_dom"/>
</dbReference>
<keyword evidence="10" id="KW-1185">Reference proteome</keyword>
<evidence type="ECO:0000256" key="6">
    <source>
        <dbReference type="ARBA" id="ARBA00023136"/>
    </source>
</evidence>
<reference evidence="9 10" key="2">
    <citation type="submission" date="2006-07" db="EMBL/GenBank/DDBJ databases">
        <title>Sequencing of the draft genome and assembly of Chlorobium ferroxidans DSM 13031.</title>
        <authorList>
            <consortium name="US DOE Joint Genome Institute (JGI-PGF)"/>
            <person name="Copeland A."/>
            <person name="Lucas S."/>
            <person name="Lapidus A."/>
            <person name="Barry K."/>
            <person name="Glavina del Rio T."/>
            <person name="Dalin E."/>
            <person name="Tice H."/>
            <person name="Bruce D."/>
            <person name="Pitluck S."/>
            <person name="Richardson P."/>
        </authorList>
    </citation>
    <scope>NUCLEOTIDE SEQUENCE [LARGE SCALE GENOMIC DNA]</scope>
    <source>
        <strain evidence="9 10">DSM 13031</strain>
    </source>
</reference>
<dbReference type="GO" id="GO:0005886">
    <property type="term" value="C:plasma membrane"/>
    <property type="evidence" value="ECO:0007669"/>
    <property type="project" value="UniProtKB-SubCell"/>
</dbReference>
<evidence type="ECO:0000256" key="2">
    <source>
        <dbReference type="ARBA" id="ARBA00010792"/>
    </source>
</evidence>
<evidence type="ECO:0000313" key="10">
    <source>
        <dbReference type="Proteomes" id="UP000004162"/>
    </source>
</evidence>
<evidence type="ECO:0000313" key="9">
    <source>
        <dbReference type="EMBL" id="EAT59248.1"/>
    </source>
</evidence>